<organism evidence="1 2">
    <name type="scientific">Smallanthus sonchifolius</name>
    <dbReference type="NCBI Taxonomy" id="185202"/>
    <lineage>
        <taxon>Eukaryota</taxon>
        <taxon>Viridiplantae</taxon>
        <taxon>Streptophyta</taxon>
        <taxon>Embryophyta</taxon>
        <taxon>Tracheophyta</taxon>
        <taxon>Spermatophyta</taxon>
        <taxon>Magnoliopsida</taxon>
        <taxon>eudicotyledons</taxon>
        <taxon>Gunneridae</taxon>
        <taxon>Pentapetalae</taxon>
        <taxon>asterids</taxon>
        <taxon>campanulids</taxon>
        <taxon>Asterales</taxon>
        <taxon>Asteraceae</taxon>
        <taxon>Asteroideae</taxon>
        <taxon>Heliantheae alliance</taxon>
        <taxon>Millerieae</taxon>
        <taxon>Smallanthus</taxon>
    </lineage>
</organism>
<reference evidence="2" key="1">
    <citation type="journal article" date="2022" name="Mol. Ecol. Resour.">
        <title>The genomes of chicory, endive, great burdock and yacon provide insights into Asteraceae palaeo-polyploidization history and plant inulin production.</title>
        <authorList>
            <person name="Fan W."/>
            <person name="Wang S."/>
            <person name="Wang H."/>
            <person name="Wang A."/>
            <person name="Jiang F."/>
            <person name="Liu H."/>
            <person name="Zhao H."/>
            <person name="Xu D."/>
            <person name="Zhang Y."/>
        </authorList>
    </citation>
    <scope>NUCLEOTIDE SEQUENCE [LARGE SCALE GENOMIC DNA]</scope>
    <source>
        <strain evidence="2">cv. Yunnan</strain>
    </source>
</reference>
<dbReference type="Proteomes" id="UP001056120">
    <property type="component" value="Linkage Group LG11"/>
</dbReference>
<proteinExistence type="predicted"/>
<reference evidence="1 2" key="2">
    <citation type="journal article" date="2022" name="Mol. Ecol. Resour.">
        <title>The genomes of chicory, endive, great burdock and yacon provide insights into Asteraceae paleo-polyploidization history and plant inulin production.</title>
        <authorList>
            <person name="Fan W."/>
            <person name="Wang S."/>
            <person name="Wang H."/>
            <person name="Wang A."/>
            <person name="Jiang F."/>
            <person name="Liu H."/>
            <person name="Zhao H."/>
            <person name="Xu D."/>
            <person name="Zhang Y."/>
        </authorList>
    </citation>
    <scope>NUCLEOTIDE SEQUENCE [LARGE SCALE GENOMIC DNA]</scope>
    <source>
        <strain evidence="2">cv. Yunnan</strain>
        <tissue evidence="1">Leaves</tissue>
    </source>
</reference>
<comment type="caution">
    <text evidence="1">The sequence shown here is derived from an EMBL/GenBank/DDBJ whole genome shotgun (WGS) entry which is preliminary data.</text>
</comment>
<sequence>MDDVTNSQRQAGWQDPPSSFSTAIGDCRLETRPPLSVSRDSTSLGNLRVNLLSPFRHLSTFVRIGSNAILAVDCNISILEA</sequence>
<gene>
    <name evidence="1" type="ORF">L1987_33264</name>
</gene>
<dbReference type="EMBL" id="CM042028">
    <property type="protein sequence ID" value="KAI3797998.1"/>
    <property type="molecule type" value="Genomic_DNA"/>
</dbReference>
<protein>
    <submittedName>
        <fullName evidence="1">Uncharacterized protein</fullName>
    </submittedName>
</protein>
<keyword evidence="2" id="KW-1185">Reference proteome</keyword>
<accession>A0ACB9HRD3</accession>
<evidence type="ECO:0000313" key="2">
    <source>
        <dbReference type="Proteomes" id="UP001056120"/>
    </source>
</evidence>
<evidence type="ECO:0000313" key="1">
    <source>
        <dbReference type="EMBL" id="KAI3797998.1"/>
    </source>
</evidence>
<name>A0ACB9HRD3_9ASTR</name>